<dbReference type="KEGG" id="ada:A5CPEGH6_16930"/>
<dbReference type="RefSeq" id="WP_141429037.1">
    <property type="nucleotide sequence ID" value="NZ_AP019736.1"/>
</dbReference>
<evidence type="ECO:0000313" key="3">
    <source>
        <dbReference type="Proteomes" id="UP000319374"/>
    </source>
</evidence>
<evidence type="ECO:0008006" key="4">
    <source>
        <dbReference type="Google" id="ProtNLM"/>
    </source>
</evidence>
<accession>A0A4Y1X200</accession>
<protein>
    <recommendedName>
        <fullName evidence="4">Outer membrane protein beta-barrel domain-containing protein</fullName>
    </recommendedName>
</protein>
<keyword evidence="3" id="KW-1185">Reference proteome</keyword>
<evidence type="ECO:0000256" key="1">
    <source>
        <dbReference type="SAM" id="SignalP"/>
    </source>
</evidence>
<dbReference type="AlphaFoldDB" id="A0A4Y1X200"/>
<dbReference type="EMBL" id="AP019736">
    <property type="protein sequence ID" value="BBL07055.1"/>
    <property type="molecule type" value="Genomic_DNA"/>
</dbReference>
<keyword evidence="1" id="KW-0732">Signal</keyword>
<reference evidence="3" key="1">
    <citation type="submission" date="2019-06" db="EMBL/GenBank/DDBJ databases">
        <title>Alistipes onderdonkii subsp. vulgaris subsp. nov., Alistipes dispar sp. nov. and Alistipes communis sp. nov., isolated from human faeces, and creation of Alistipes onderdonkii subsp. onderdonkii subsp. nov.</title>
        <authorList>
            <person name="Sakamoto M."/>
            <person name="Ikeyama N."/>
            <person name="Ogata Y."/>
            <person name="Suda W."/>
            <person name="Iino T."/>
            <person name="Hattori M."/>
            <person name="Ohkuma M."/>
        </authorList>
    </citation>
    <scope>NUCLEOTIDE SEQUENCE [LARGE SCALE GENOMIC DNA]</scope>
    <source>
        <strain evidence="3">5CPEGH6</strain>
    </source>
</reference>
<organism evidence="2 3">
    <name type="scientific">Alistipes dispar</name>
    <dbReference type="NCBI Taxonomy" id="2585119"/>
    <lineage>
        <taxon>Bacteria</taxon>
        <taxon>Pseudomonadati</taxon>
        <taxon>Bacteroidota</taxon>
        <taxon>Bacteroidia</taxon>
        <taxon>Bacteroidales</taxon>
        <taxon>Rikenellaceae</taxon>
        <taxon>Alistipes</taxon>
    </lineage>
</organism>
<feature type="signal peptide" evidence="1">
    <location>
        <begin position="1"/>
        <end position="23"/>
    </location>
</feature>
<gene>
    <name evidence="2" type="ORF">A5CPEGH6_16930</name>
</gene>
<dbReference type="OrthoDB" id="1117977at2"/>
<name>A0A4Y1X200_9BACT</name>
<proteinExistence type="predicted"/>
<evidence type="ECO:0000313" key="2">
    <source>
        <dbReference type="EMBL" id="BBL07055.1"/>
    </source>
</evidence>
<feature type="chain" id="PRO_5021226960" description="Outer membrane protein beta-barrel domain-containing protein" evidence="1">
    <location>
        <begin position="24"/>
        <end position="289"/>
    </location>
</feature>
<sequence>MDKKLAFTGFFLLCTLLSATAQQADSLRILPELPSAGAGEPIGEVENELVTMRRGSDDSSVVLEVAGFGLTLGRASDTETGKHREVKSYPRVCGVFCDGIELGFNTLVGLDYAGYPAGTEDFLDVRPGNSFHFGITPVGLDIDLDRKRKFGFSTGLRYTVDNYRLSNNSITLGREDGRIVPVALDEPAGKSKLRITSLGFPLQFSCEPVRHLNIAVVGYCDFTVGVNSIYKKPKVKNGLSGVNPFRFGIGGAVSYRGFGVYVRYGITPLFRSSAGPTCHPLSFGVCIFM</sequence>
<dbReference type="Proteomes" id="UP000319374">
    <property type="component" value="Chromosome"/>
</dbReference>
<dbReference type="GeneID" id="98673680"/>